<dbReference type="PANTHER" id="PTHR37721:SF1">
    <property type="entry name" value="OS05G0464200 PROTEIN"/>
    <property type="match status" value="1"/>
</dbReference>
<sequence length="139" mass="14450">MASTSSTPQEKKNTNLPPKRGQIKVQIFENLVKAVASSMTSKPGAQGRNRGEEGGGGGSASQTPPPTMATASPAPKEKKNTSFPPRRGLIKLQIFEKLVKVVLNKASKPGAQGKNRGEDGGESSTSQTPPSSAYSSDAN</sequence>
<dbReference type="Gramene" id="VVA20829">
    <property type="protein sequence ID" value="VVA20829"/>
    <property type="gene ID" value="Prudul26B010071"/>
</dbReference>
<evidence type="ECO:0000256" key="1">
    <source>
        <dbReference type="SAM" id="MobiDB-lite"/>
    </source>
</evidence>
<dbReference type="Proteomes" id="UP000327085">
    <property type="component" value="Chromosome 6"/>
</dbReference>
<protein>
    <submittedName>
        <fullName evidence="2">PREDICTED: B456_009G104100</fullName>
    </submittedName>
</protein>
<dbReference type="AlphaFoldDB" id="A0A5E4F1A6"/>
<evidence type="ECO:0000313" key="3">
    <source>
        <dbReference type="Proteomes" id="UP000327085"/>
    </source>
</evidence>
<accession>A0A5E4F1A6</accession>
<feature type="region of interest" description="Disordered" evidence="1">
    <location>
        <begin position="1"/>
        <end position="23"/>
    </location>
</feature>
<name>A0A5E4F1A6_PRUDU</name>
<dbReference type="PANTHER" id="PTHR37721">
    <property type="entry name" value="OS05G0464200 PROTEIN"/>
    <property type="match status" value="1"/>
</dbReference>
<feature type="compositionally biased region" description="Polar residues" evidence="1">
    <location>
        <begin position="122"/>
        <end position="139"/>
    </location>
</feature>
<organism evidence="2 3">
    <name type="scientific">Prunus dulcis</name>
    <name type="common">Almond</name>
    <name type="synonym">Amygdalus dulcis</name>
    <dbReference type="NCBI Taxonomy" id="3755"/>
    <lineage>
        <taxon>Eukaryota</taxon>
        <taxon>Viridiplantae</taxon>
        <taxon>Streptophyta</taxon>
        <taxon>Embryophyta</taxon>
        <taxon>Tracheophyta</taxon>
        <taxon>Spermatophyta</taxon>
        <taxon>Magnoliopsida</taxon>
        <taxon>eudicotyledons</taxon>
        <taxon>Gunneridae</taxon>
        <taxon>Pentapetalae</taxon>
        <taxon>rosids</taxon>
        <taxon>fabids</taxon>
        <taxon>Rosales</taxon>
        <taxon>Rosaceae</taxon>
        <taxon>Amygdaloideae</taxon>
        <taxon>Amygdaleae</taxon>
        <taxon>Prunus</taxon>
    </lineage>
</organism>
<feature type="region of interest" description="Disordered" evidence="1">
    <location>
        <begin position="36"/>
        <end position="88"/>
    </location>
</feature>
<reference evidence="3" key="1">
    <citation type="journal article" date="2020" name="Plant J.">
        <title>Transposons played a major role in the diversification between the closely related almond and peach genomes: results from the almond genome sequence.</title>
        <authorList>
            <person name="Alioto T."/>
            <person name="Alexiou K.G."/>
            <person name="Bardil A."/>
            <person name="Barteri F."/>
            <person name="Castanera R."/>
            <person name="Cruz F."/>
            <person name="Dhingra A."/>
            <person name="Duval H."/>
            <person name="Fernandez I Marti A."/>
            <person name="Frias L."/>
            <person name="Galan B."/>
            <person name="Garcia J.L."/>
            <person name="Howad W."/>
            <person name="Gomez-Garrido J."/>
            <person name="Gut M."/>
            <person name="Julca I."/>
            <person name="Morata J."/>
            <person name="Puigdomenech P."/>
            <person name="Ribeca P."/>
            <person name="Rubio Cabetas M.J."/>
            <person name="Vlasova A."/>
            <person name="Wirthensohn M."/>
            <person name="Garcia-Mas J."/>
            <person name="Gabaldon T."/>
            <person name="Casacuberta J.M."/>
            <person name="Arus P."/>
        </authorList>
    </citation>
    <scope>NUCLEOTIDE SEQUENCE [LARGE SCALE GENOMIC DNA]</scope>
    <source>
        <strain evidence="3">cv. Texas</strain>
    </source>
</reference>
<gene>
    <name evidence="2" type="ORF">ALMOND_2B010071</name>
</gene>
<evidence type="ECO:0000313" key="2">
    <source>
        <dbReference type="EMBL" id="VVA20829.1"/>
    </source>
</evidence>
<dbReference type="EMBL" id="CABIKO010000047">
    <property type="protein sequence ID" value="VVA20829.1"/>
    <property type="molecule type" value="Genomic_DNA"/>
</dbReference>
<proteinExistence type="predicted"/>
<dbReference type="InParanoid" id="A0A5E4F1A6"/>
<feature type="region of interest" description="Disordered" evidence="1">
    <location>
        <begin position="104"/>
        <end position="139"/>
    </location>
</feature>
<dbReference type="OMA" id="MANEATM"/>